<accession>A0A6G1GR42</accession>
<feature type="compositionally biased region" description="Low complexity" evidence="1">
    <location>
        <begin position="28"/>
        <end position="39"/>
    </location>
</feature>
<dbReference type="EMBL" id="ML977175">
    <property type="protein sequence ID" value="KAF1983405.1"/>
    <property type="molecule type" value="Genomic_DNA"/>
</dbReference>
<dbReference type="GO" id="GO:0051118">
    <property type="term" value="F:glucan endo-1,3-alpha-glucosidase activity"/>
    <property type="evidence" value="ECO:0007669"/>
    <property type="project" value="InterPro"/>
</dbReference>
<dbReference type="CDD" id="cd11577">
    <property type="entry name" value="GH71"/>
    <property type="match status" value="1"/>
</dbReference>
<evidence type="ECO:0000313" key="3">
    <source>
        <dbReference type="EMBL" id="KAF1983405.1"/>
    </source>
</evidence>
<dbReference type="Pfam" id="PF03659">
    <property type="entry name" value="Glyco_hydro_71"/>
    <property type="match status" value="1"/>
</dbReference>
<feature type="region of interest" description="Disordered" evidence="1">
    <location>
        <begin position="25"/>
        <end position="50"/>
    </location>
</feature>
<name>A0A6G1GR42_9PEZI</name>
<sequence length="595" mass="65533">METNQVYHVQSYAFLNDPRFELPHDGVSNASGSPGASPNPSRPHSQSVSFRSEDAFLLSNPKNESRLPMSVAAPPTFFQRSRSFFTGSRDRVFKRLFPLLALVVLIIVAIAVGVAVPLSRSNESQELADSGSNGGSHDPAGAPPSPTSPSPPSSSTRPSGPVNSDIPDIPSDAYHNEPRLVFAHYMLITRPPNANFTPDIIMAKAAGIDAFAINYGGVNVDYDTERTYLSQFYNYCTAQDFFAFLSFDTTSTDSSGTQIDPQQAVDLFNQYNDHPAQLKVNGSAVLSSFQTADPSWNWQESVLSKLNASVHFLPHTLSTHGEQVFAQDIGAEGYFSWMHHDLNATQEAATDASFASSRNQSAAAATRADKPAQKWMVSLAPWFYKNLGAHWAQAQDSSIFIPRLKNLLRRKPDYIELVTWNDFGESTYFGPLNANLTEMCPECYYAHLEHGGFLDMMKPVIRTFKAGETEVLVDEEAGEKENVWLFYRLQPARSLPKGQDSSDLPELVQDLRDKVFIVSFVKQETEIKVEGKDNGGKKIVRSVMVERGLSVSEVDWAWGNQTVTAVRGDEVVVEPKTGPAIVDDVVGYNGNVVVV</sequence>
<keyword evidence="3" id="KW-0378">Hydrolase</keyword>
<gene>
    <name evidence="3" type="ORF">K402DRAFT_396644</name>
</gene>
<feature type="region of interest" description="Disordered" evidence="1">
    <location>
        <begin position="125"/>
        <end position="170"/>
    </location>
</feature>
<evidence type="ECO:0000256" key="1">
    <source>
        <dbReference type="SAM" id="MobiDB-lite"/>
    </source>
</evidence>
<evidence type="ECO:0000256" key="2">
    <source>
        <dbReference type="SAM" id="Phobius"/>
    </source>
</evidence>
<dbReference type="Gene3D" id="3.20.20.80">
    <property type="entry name" value="Glycosidases"/>
    <property type="match status" value="1"/>
</dbReference>
<keyword evidence="2" id="KW-0812">Transmembrane</keyword>
<feature type="transmembrane region" description="Helical" evidence="2">
    <location>
        <begin position="96"/>
        <end position="118"/>
    </location>
</feature>
<dbReference type="OrthoDB" id="3257981at2759"/>
<keyword evidence="4" id="KW-1185">Reference proteome</keyword>
<dbReference type="AlphaFoldDB" id="A0A6G1GR42"/>
<feature type="compositionally biased region" description="Pro residues" evidence="1">
    <location>
        <begin position="141"/>
        <end position="152"/>
    </location>
</feature>
<organism evidence="3 4">
    <name type="scientific">Aulographum hederae CBS 113979</name>
    <dbReference type="NCBI Taxonomy" id="1176131"/>
    <lineage>
        <taxon>Eukaryota</taxon>
        <taxon>Fungi</taxon>
        <taxon>Dikarya</taxon>
        <taxon>Ascomycota</taxon>
        <taxon>Pezizomycotina</taxon>
        <taxon>Dothideomycetes</taxon>
        <taxon>Pleosporomycetidae</taxon>
        <taxon>Aulographales</taxon>
        <taxon>Aulographaceae</taxon>
    </lineage>
</organism>
<keyword evidence="2" id="KW-0472">Membrane</keyword>
<protein>
    <submittedName>
        <fullName evidence="3">Glycoside hydrolase family 71 protein</fullName>
    </submittedName>
</protein>
<evidence type="ECO:0000313" key="4">
    <source>
        <dbReference type="Proteomes" id="UP000800041"/>
    </source>
</evidence>
<proteinExistence type="predicted"/>
<reference evidence="3" key="1">
    <citation type="journal article" date="2020" name="Stud. Mycol.">
        <title>101 Dothideomycetes genomes: a test case for predicting lifestyles and emergence of pathogens.</title>
        <authorList>
            <person name="Haridas S."/>
            <person name="Albert R."/>
            <person name="Binder M."/>
            <person name="Bloem J."/>
            <person name="Labutti K."/>
            <person name="Salamov A."/>
            <person name="Andreopoulos B."/>
            <person name="Baker S."/>
            <person name="Barry K."/>
            <person name="Bills G."/>
            <person name="Bluhm B."/>
            <person name="Cannon C."/>
            <person name="Castanera R."/>
            <person name="Culley D."/>
            <person name="Daum C."/>
            <person name="Ezra D."/>
            <person name="Gonzalez J."/>
            <person name="Henrissat B."/>
            <person name="Kuo A."/>
            <person name="Liang C."/>
            <person name="Lipzen A."/>
            <person name="Lutzoni F."/>
            <person name="Magnuson J."/>
            <person name="Mondo S."/>
            <person name="Nolan M."/>
            <person name="Ohm R."/>
            <person name="Pangilinan J."/>
            <person name="Park H.-J."/>
            <person name="Ramirez L."/>
            <person name="Alfaro M."/>
            <person name="Sun H."/>
            <person name="Tritt A."/>
            <person name="Yoshinaga Y."/>
            <person name="Zwiers L.-H."/>
            <person name="Turgeon B."/>
            <person name="Goodwin S."/>
            <person name="Spatafora J."/>
            <person name="Crous P."/>
            <person name="Grigoriev I."/>
        </authorList>
    </citation>
    <scope>NUCLEOTIDE SEQUENCE</scope>
    <source>
        <strain evidence="3">CBS 113979</strain>
    </source>
</reference>
<dbReference type="Proteomes" id="UP000800041">
    <property type="component" value="Unassembled WGS sequence"/>
</dbReference>
<keyword evidence="2" id="KW-1133">Transmembrane helix</keyword>
<dbReference type="InterPro" id="IPR005197">
    <property type="entry name" value="Glyco_hydro_71"/>
</dbReference>